<keyword evidence="7 9" id="KW-0408">Iron</keyword>
<dbReference type="InterPro" id="IPR002403">
    <property type="entry name" value="Cyt_P450_E_grp-IV"/>
</dbReference>
<evidence type="ECO:0000313" key="11">
    <source>
        <dbReference type="Proteomes" id="UP000757232"/>
    </source>
</evidence>
<dbReference type="CDD" id="cd11069">
    <property type="entry name" value="CYP_FUM15-like"/>
    <property type="match status" value="1"/>
</dbReference>
<evidence type="ECO:0000256" key="3">
    <source>
        <dbReference type="ARBA" id="ARBA00010617"/>
    </source>
</evidence>
<accession>A0A9Q5HZC2</accession>
<name>A0A9Q5HZC2_SANBA</name>
<keyword evidence="6" id="KW-0560">Oxidoreductase</keyword>
<dbReference type="PRINTS" id="PR00385">
    <property type="entry name" value="P450"/>
</dbReference>
<evidence type="ECO:0000256" key="6">
    <source>
        <dbReference type="ARBA" id="ARBA00023002"/>
    </source>
</evidence>
<comment type="similarity">
    <text evidence="3">Belongs to the cytochrome P450 family.</text>
</comment>
<keyword evidence="4 9" id="KW-0349">Heme</keyword>
<dbReference type="GO" id="GO:0004497">
    <property type="term" value="F:monooxygenase activity"/>
    <property type="evidence" value="ECO:0007669"/>
    <property type="project" value="UniProtKB-KW"/>
</dbReference>
<evidence type="ECO:0000313" key="10">
    <source>
        <dbReference type="EMBL" id="OCB88701.1"/>
    </source>
</evidence>
<sequence length="522" mass="59075">MGFLRPLSSPLRSLPGPPSSNFIYGNLSEIRKADVLELHEKWAQEYGNVFKYKAFFGEDRLCTMDLRAINHILTHSMDYQKPPQARRNLARLLGDGILVTEGEKHRQQRRIMNPSFGPSSIRDLTPIFLEKALQLRDIWKSEVMAESGKTENGKVIDVLSWLSRTTLDVIGLAGFDYHFDTLNVRQEPGELNKAFATLFHADGSFSILQLLQAFFPIFNIIPSKRGNEERRAQGTMQRIGQELLREKKAGVNGNFDEEKEQGRGRGKDLLSVLVRANMDTELPDSQRMSDEDVLAQVPTFLVAGHETTSTQTTWALWVLAMHPGFQDRLRGELHSIDTDTPSIDDLSAERLPFLDAVVRETLRSHSAVPNSIRLAMKDDIIPLSEPYTDKNGKICNEIRIRKGDGVFIPILSINRYPQIWGEDAHEFNPDRWANPPPAVQEIPGVWGNLMTFLGGARSCIGYRFALYEMKALLFTLIRNFEFSLAIPAEKITKRSLVVTRPYIKGEEDKGAQMPLLVKVCDP</sequence>
<evidence type="ECO:0000256" key="5">
    <source>
        <dbReference type="ARBA" id="ARBA00022723"/>
    </source>
</evidence>
<organism evidence="10 11">
    <name type="scientific">Sanghuangporus baumii</name>
    <name type="common">Phellinus baumii</name>
    <dbReference type="NCBI Taxonomy" id="108892"/>
    <lineage>
        <taxon>Eukaryota</taxon>
        <taxon>Fungi</taxon>
        <taxon>Dikarya</taxon>
        <taxon>Basidiomycota</taxon>
        <taxon>Agaricomycotina</taxon>
        <taxon>Agaricomycetes</taxon>
        <taxon>Hymenochaetales</taxon>
        <taxon>Hymenochaetaceae</taxon>
        <taxon>Sanghuangporus</taxon>
    </lineage>
</organism>
<comment type="cofactor">
    <cofactor evidence="1 9">
        <name>heme</name>
        <dbReference type="ChEBI" id="CHEBI:30413"/>
    </cofactor>
</comment>
<dbReference type="InterPro" id="IPR036396">
    <property type="entry name" value="Cyt_P450_sf"/>
</dbReference>
<dbReference type="EMBL" id="LNZH02000173">
    <property type="protein sequence ID" value="OCB88701.1"/>
    <property type="molecule type" value="Genomic_DNA"/>
</dbReference>
<dbReference type="OrthoDB" id="1470350at2759"/>
<dbReference type="Pfam" id="PF00067">
    <property type="entry name" value="p450"/>
    <property type="match status" value="1"/>
</dbReference>
<dbReference type="InterPro" id="IPR001128">
    <property type="entry name" value="Cyt_P450"/>
</dbReference>
<dbReference type="Proteomes" id="UP000757232">
    <property type="component" value="Unassembled WGS sequence"/>
</dbReference>
<dbReference type="InterPro" id="IPR050121">
    <property type="entry name" value="Cytochrome_P450_monoxygenase"/>
</dbReference>
<dbReference type="Gene3D" id="1.10.630.10">
    <property type="entry name" value="Cytochrome P450"/>
    <property type="match status" value="1"/>
</dbReference>
<feature type="binding site" description="axial binding residue" evidence="9">
    <location>
        <position position="459"/>
    </location>
    <ligand>
        <name>heme</name>
        <dbReference type="ChEBI" id="CHEBI:30413"/>
    </ligand>
    <ligandPart>
        <name>Fe</name>
        <dbReference type="ChEBI" id="CHEBI:18248"/>
    </ligandPart>
</feature>
<dbReference type="PRINTS" id="PR00465">
    <property type="entry name" value="EP450IV"/>
</dbReference>
<evidence type="ECO:0000256" key="1">
    <source>
        <dbReference type="ARBA" id="ARBA00001971"/>
    </source>
</evidence>
<evidence type="ECO:0000256" key="4">
    <source>
        <dbReference type="ARBA" id="ARBA00022617"/>
    </source>
</evidence>
<keyword evidence="11" id="KW-1185">Reference proteome</keyword>
<dbReference type="GO" id="GO:0020037">
    <property type="term" value="F:heme binding"/>
    <property type="evidence" value="ECO:0007669"/>
    <property type="project" value="InterPro"/>
</dbReference>
<evidence type="ECO:0000256" key="9">
    <source>
        <dbReference type="PIRSR" id="PIRSR602403-1"/>
    </source>
</evidence>
<evidence type="ECO:0000256" key="8">
    <source>
        <dbReference type="ARBA" id="ARBA00023033"/>
    </source>
</evidence>
<dbReference type="AlphaFoldDB" id="A0A9Q5HZC2"/>
<dbReference type="GO" id="GO:0005506">
    <property type="term" value="F:iron ion binding"/>
    <property type="evidence" value="ECO:0007669"/>
    <property type="project" value="InterPro"/>
</dbReference>
<keyword evidence="8" id="KW-0503">Monooxygenase</keyword>
<keyword evidence="5 9" id="KW-0479">Metal-binding</keyword>
<evidence type="ECO:0000256" key="7">
    <source>
        <dbReference type="ARBA" id="ARBA00023004"/>
    </source>
</evidence>
<dbReference type="SUPFAM" id="SSF48264">
    <property type="entry name" value="Cytochrome P450"/>
    <property type="match status" value="1"/>
</dbReference>
<dbReference type="PANTHER" id="PTHR24305:SF166">
    <property type="entry name" value="CYTOCHROME P450 12A4, MITOCHONDRIAL-RELATED"/>
    <property type="match status" value="1"/>
</dbReference>
<dbReference type="GO" id="GO:0016705">
    <property type="term" value="F:oxidoreductase activity, acting on paired donors, with incorporation or reduction of molecular oxygen"/>
    <property type="evidence" value="ECO:0007669"/>
    <property type="project" value="InterPro"/>
</dbReference>
<dbReference type="PANTHER" id="PTHR24305">
    <property type="entry name" value="CYTOCHROME P450"/>
    <property type="match status" value="1"/>
</dbReference>
<protein>
    <submittedName>
        <fullName evidence="10">Cytochrome P450</fullName>
    </submittedName>
</protein>
<comment type="pathway">
    <text evidence="2">Secondary metabolite biosynthesis.</text>
</comment>
<gene>
    <name evidence="10" type="ORF">A7U60_g4175</name>
</gene>
<evidence type="ECO:0000256" key="2">
    <source>
        <dbReference type="ARBA" id="ARBA00005179"/>
    </source>
</evidence>
<comment type="caution">
    <text evidence="10">The sequence shown here is derived from an EMBL/GenBank/DDBJ whole genome shotgun (WGS) entry which is preliminary data.</text>
</comment>
<proteinExistence type="inferred from homology"/>
<reference evidence="10" key="1">
    <citation type="submission" date="2016-06" db="EMBL/GenBank/DDBJ databases">
        <title>Draft Genome sequence of the fungus Inonotus baumii.</title>
        <authorList>
            <person name="Zhu H."/>
            <person name="Lin W."/>
        </authorList>
    </citation>
    <scope>NUCLEOTIDE SEQUENCE</scope>
    <source>
        <strain evidence="10">821</strain>
    </source>
</reference>